<gene>
    <name evidence="2" type="ORF">ACFSQ3_00180</name>
</gene>
<sequence>MRRRTTNATSNYRGGMRAASNSSGGTVGRNGRFINRRQRYGDMRRAFGMASG</sequence>
<evidence type="ECO:0000256" key="1">
    <source>
        <dbReference type="SAM" id="MobiDB-lite"/>
    </source>
</evidence>
<name>A0ABW5NDT7_9SPHI</name>
<protein>
    <submittedName>
        <fullName evidence="2">Uncharacterized protein</fullName>
    </submittedName>
</protein>
<keyword evidence="3" id="KW-1185">Reference proteome</keyword>
<organism evidence="2 3">
    <name type="scientific">Sphingobacterium corticis</name>
    <dbReference type="NCBI Taxonomy" id="1812823"/>
    <lineage>
        <taxon>Bacteria</taxon>
        <taxon>Pseudomonadati</taxon>
        <taxon>Bacteroidota</taxon>
        <taxon>Sphingobacteriia</taxon>
        <taxon>Sphingobacteriales</taxon>
        <taxon>Sphingobacteriaceae</taxon>
        <taxon>Sphingobacterium</taxon>
    </lineage>
</organism>
<comment type="caution">
    <text evidence="2">The sequence shown here is derived from an EMBL/GenBank/DDBJ whole genome shotgun (WGS) entry which is preliminary data.</text>
</comment>
<reference evidence="3" key="1">
    <citation type="journal article" date="2019" name="Int. J. Syst. Evol. Microbiol.">
        <title>The Global Catalogue of Microorganisms (GCM) 10K type strain sequencing project: providing services to taxonomists for standard genome sequencing and annotation.</title>
        <authorList>
            <consortium name="The Broad Institute Genomics Platform"/>
            <consortium name="The Broad Institute Genome Sequencing Center for Infectious Disease"/>
            <person name="Wu L."/>
            <person name="Ma J."/>
        </authorList>
    </citation>
    <scope>NUCLEOTIDE SEQUENCE [LARGE SCALE GENOMIC DNA]</scope>
    <source>
        <strain evidence="3">KCTC 42248</strain>
    </source>
</reference>
<dbReference type="Proteomes" id="UP001597393">
    <property type="component" value="Unassembled WGS sequence"/>
</dbReference>
<proteinExistence type="predicted"/>
<dbReference type="RefSeq" id="WP_380866449.1">
    <property type="nucleotide sequence ID" value="NZ_JBHUMA010000003.1"/>
</dbReference>
<feature type="region of interest" description="Disordered" evidence="1">
    <location>
        <begin position="1"/>
        <end position="39"/>
    </location>
</feature>
<dbReference type="EMBL" id="JBHUMA010000003">
    <property type="protein sequence ID" value="MFD2597349.1"/>
    <property type="molecule type" value="Genomic_DNA"/>
</dbReference>
<accession>A0ABW5NDT7</accession>
<feature type="compositionally biased region" description="Polar residues" evidence="1">
    <location>
        <begin position="1"/>
        <end position="12"/>
    </location>
</feature>
<evidence type="ECO:0000313" key="2">
    <source>
        <dbReference type="EMBL" id="MFD2597349.1"/>
    </source>
</evidence>
<evidence type="ECO:0000313" key="3">
    <source>
        <dbReference type="Proteomes" id="UP001597393"/>
    </source>
</evidence>